<reference evidence="2 3" key="1">
    <citation type="submission" date="2019-11" db="EMBL/GenBank/DDBJ databases">
        <authorList>
            <person name="Holert J."/>
        </authorList>
    </citation>
    <scope>NUCLEOTIDE SEQUENCE [LARGE SCALE GENOMIC DNA]</scope>
    <source>
        <strain evidence="2">SB11_3</strain>
    </source>
</reference>
<organism evidence="2 3">
    <name type="scientific">BD1-7 clade bacterium</name>
    <dbReference type="NCBI Taxonomy" id="2029982"/>
    <lineage>
        <taxon>Bacteria</taxon>
        <taxon>Pseudomonadati</taxon>
        <taxon>Pseudomonadota</taxon>
        <taxon>Gammaproteobacteria</taxon>
        <taxon>Cellvibrionales</taxon>
        <taxon>Spongiibacteraceae</taxon>
        <taxon>BD1-7 clade</taxon>
    </lineage>
</organism>
<gene>
    <name evidence="2" type="ORF">OPDIPICF_03408</name>
</gene>
<dbReference type="OrthoDB" id="9882201at2"/>
<sequence length="69" mass="7881">MLKLFRKWQTMILAILTFAVFVWAAIDVFDVEPSVIWTFFMSAVAGLFAIIVFAALTITCLNLLKRPKQ</sequence>
<name>A0A5S9QZY7_9GAMM</name>
<dbReference type="Proteomes" id="UP000441399">
    <property type="component" value="Unassembled WGS sequence"/>
</dbReference>
<protein>
    <submittedName>
        <fullName evidence="2">Uncharacterized protein</fullName>
    </submittedName>
</protein>
<evidence type="ECO:0000313" key="3">
    <source>
        <dbReference type="Proteomes" id="UP000441399"/>
    </source>
</evidence>
<evidence type="ECO:0000256" key="1">
    <source>
        <dbReference type="SAM" id="Phobius"/>
    </source>
</evidence>
<dbReference type="AlphaFoldDB" id="A0A5S9QZY7"/>
<dbReference type="EMBL" id="CACSIO010000061">
    <property type="protein sequence ID" value="CAA0125242.1"/>
    <property type="molecule type" value="Genomic_DNA"/>
</dbReference>
<proteinExistence type="predicted"/>
<feature type="transmembrane region" description="Helical" evidence="1">
    <location>
        <begin position="34"/>
        <end position="64"/>
    </location>
</feature>
<evidence type="ECO:0000313" key="2">
    <source>
        <dbReference type="EMBL" id="CAA0125242.1"/>
    </source>
</evidence>
<keyword evidence="1" id="KW-0812">Transmembrane</keyword>
<keyword evidence="1" id="KW-1133">Transmembrane helix</keyword>
<keyword evidence="1" id="KW-0472">Membrane</keyword>
<keyword evidence="3" id="KW-1185">Reference proteome</keyword>
<accession>A0A5S9QZY7</accession>